<dbReference type="AlphaFoldDB" id="A0A8C5QX23"/>
<keyword evidence="5 12" id="KW-0732">Signal</keyword>
<name>A0A8C5QX23_9ANUR</name>
<dbReference type="Pfam" id="PF15037">
    <property type="entry name" value="IL17_R_N"/>
    <property type="match status" value="1"/>
</dbReference>
<dbReference type="GO" id="GO:0030368">
    <property type="term" value="F:interleukin-17 receptor activity"/>
    <property type="evidence" value="ECO:0007669"/>
    <property type="project" value="InterPro"/>
</dbReference>
<dbReference type="Proteomes" id="UP000694569">
    <property type="component" value="Unplaced"/>
</dbReference>
<gene>
    <name evidence="14" type="primary">IL17RE</name>
</gene>
<evidence type="ECO:0000256" key="9">
    <source>
        <dbReference type="ARBA" id="ARBA00023180"/>
    </source>
</evidence>
<organism evidence="14 15">
    <name type="scientific">Leptobrachium leishanense</name>
    <name type="common">Leishan spiny toad</name>
    <dbReference type="NCBI Taxonomy" id="445787"/>
    <lineage>
        <taxon>Eukaryota</taxon>
        <taxon>Metazoa</taxon>
        <taxon>Chordata</taxon>
        <taxon>Craniata</taxon>
        <taxon>Vertebrata</taxon>
        <taxon>Euteleostomi</taxon>
        <taxon>Amphibia</taxon>
        <taxon>Batrachia</taxon>
        <taxon>Anura</taxon>
        <taxon>Pelobatoidea</taxon>
        <taxon>Megophryidae</taxon>
        <taxon>Leptobrachium</taxon>
    </lineage>
</organism>
<dbReference type="InterPro" id="IPR027841">
    <property type="entry name" value="IL-17_rcpt_C/E_N"/>
</dbReference>
<evidence type="ECO:0000256" key="10">
    <source>
        <dbReference type="ARBA" id="ARBA00023198"/>
    </source>
</evidence>
<evidence type="ECO:0000259" key="13">
    <source>
        <dbReference type="PROSITE" id="PS51534"/>
    </source>
</evidence>
<dbReference type="GO" id="GO:0005886">
    <property type="term" value="C:plasma membrane"/>
    <property type="evidence" value="ECO:0007669"/>
    <property type="project" value="UniProtKB-SubCell"/>
</dbReference>
<dbReference type="PANTHER" id="PTHR15583:SF5">
    <property type="entry name" value="INTERLEUKIN-17 RECEPTOR E"/>
    <property type="match status" value="1"/>
</dbReference>
<feature type="domain" description="SEFIR" evidence="13">
    <location>
        <begin position="492"/>
        <end position="648"/>
    </location>
</feature>
<evidence type="ECO:0000256" key="2">
    <source>
        <dbReference type="ARBA" id="ARBA00004479"/>
    </source>
</evidence>
<proteinExistence type="predicted"/>
<reference evidence="14" key="1">
    <citation type="submission" date="2025-08" db="UniProtKB">
        <authorList>
            <consortium name="Ensembl"/>
        </authorList>
    </citation>
    <scope>IDENTIFICATION</scope>
</reference>
<dbReference type="GO" id="GO:0006954">
    <property type="term" value="P:inflammatory response"/>
    <property type="evidence" value="ECO:0007669"/>
    <property type="project" value="UniProtKB-KW"/>
</dbReference>
<accession>A0A8C5QX23</accession>
<keyword evidence="3" id="KW-1003">Cell membrane</keyword>
<feature type="transmembrane region" description="Helical" evidence="11">
    <location>
        <begin position="457"/>
        <end position="479"/>
    </location>
</feature>
<evidence type="ECO:0000256" key="7">
    <source>
        <dbReference type="ARBA" id="ARBA00023136"/>
    </source>
</evidence>
<evidence type="ECO:0000256" key="12">
    <source>
        <dbReference type="SAM" id="SignalP"/>
    </source>
</evidence>
<evidence type="ECO:0000256" key="1">
    <source>
        <dbReference type="ARBA" id="ARBA00004162"/>
    </source>
</evidence>
<dbReference type="Pfam" id="PF08357">
    <property type="entry name" value="SEFIR"/>
    <property type="match status" value="1"/>
</dbReference>
<dbReference type="OrthoDB" id="9894203at2759"/>
<evidence type="ECO:0000313" key="14">
    <source>
        <dbReference type="Ensembl" id="ENSLLEP00000044247.1"/>
    </source>
</evidence>
<reference evidence="14" key="2">
    <citation type="submission" date="2025-09" db="UniProtKB">
        <authorList>
            <consortium name="Ensembl"/>
        </authorList>
    </citation>
    <scope>IDENTIFICATION</scope>
</reference>
<dbReference type="Gene3D" id="3.40.50.11530">
    <property type="match status" value="1"/>
</dbReference>
<dbReference type="Ensembl" id="ENSLLET00000046024.1">
    <property type="protein sequence ID" value="ENSLLEP00000044247.1"/>
    <property type="gene ID" value="ENSLLEG00000028072.1"/>
</dbReference>
<feature type="signal peptide" evidence="12">
    <location>
        <begin position="1"/>
        <end position="29"/>
    </location>
</feature>
<comment type="subcellular location">
    <subcellularLocation>
        <location evidence="1">Cell membrane</location>
        <topology evidence="1">Single-pass membrane protein</topology>
    </subcellularLocation>
    <subcellularLocation>
        <location evidence="2">Membrane</location>
        <topology evidence="2">Single-pass type I membrane protein</topology>
    </subcellularLocation>
</comment>
<dbReference type="GeneTree" id="ENSGT00940000161421"/>
<evidence type="ECO:0000256" key="6">
    <source>
        <dbReference type="ARBA" id="ARBA00022989"/>
    </source>
</evidence>
<evidence type="ECO:0000256" key="5">
    <source>
        <dbReference type="ARBA" id="ARBA00022729"/>
    </source>
</evidence>
<keyword evidence="10" id="KW-0395">Inflammatory response</keyword>
<evidence type="ECO:0000256" key="3">
    <source>
        <dbReference type="ARBA" id="ARBA00022475"/>
    </source>
</evidence>
<evidence type="ECO:0000313" key="15">
    <source>
        <dbReference type="Proteomes" id="UP000694569"/>
    </source>
</evidence>
<dbReference type="InterPro" id="IPR013568">
    <property type="entry name" value="SEFIR_dom"/>
</dbReference>
<keyword evidence="6 11" id="KW-1133">Transmembrane helix</keyword>
<keyword evidence="7 11" id="KW-0472">Membrane</keyword>
<dbReference type="PANTHER" id="PTHR15583">
    <property type="entry name" value="INTERLEUKIN-17 RECEPTOR"/>
    <property type="match status" value="1"/>
</dbReference>
<keyword evidence="15" id="KW-1185">Reference proteome</keyword>
<keyword evidence="8" id="KW-0675">Receptor</keyword>
<keyword evidence="9" id="KW-0325">Glycoprotein</keyword>
<dbReference type="InterPro" id="IPR039465">
    <property type="entry name" value="IL-17_rcpt-like"/>
</dbReference>
<sequence>MGILLNNKTRLPGILTHCLLLLLLGFGCGLDSLEDDGGFECSVNANFNAVVKRVSFHKMNPKTLLPPDVFTVYTEEWCDPMMDDCNTCLHINITLNATGLLKIKGFIVQEMSQDYAMKIVKYKKSQDVQLWSVQLECCAVETDQDITVALFTVPDLSLGIIKTYSMSEPDPQELHFHFEHFPERREIVVSLTEGLEANTRLCYDNFLCDTLRLNESDVIQKVSTSKNTTLRYDYLLPCLCIEAFYDGPNSLRKQKCPFREYNEAYNTDFWNIFLGEVEDNSSMVMYFVKRCYHDTHVSLCEKKGPHCSTIHDAVIKTQDIETDDICQVEYSLADVDIGPNLCFQFEVSNRRYVKCPDLKDRLWDASVELQLFNTLITISTEKALRFNVEVCKPNNNTGQCDPLPPVYNFTTDEEDHQGAVQVTIPKLALGHCVKVWRSDVRFSHKYLFCPDFSHKHLGLVSLGLALAVFTLFASLFLIYQRIWKTFTAPLWRRTVLLVYTPDSPEYKILICAFADFLQKILGCEVILDLWDMTTISQIGMMPWFSKKRELVSERKGSVIFVWSKRTMSMYKKWTTSTWTTHDALDPVNLFGAAMAFLHKDLESGVRKEILSNYSVVYFEGLCEKQDIPNNFRKLSRYRLLKDFYRLVSKLQDTPCLPPRCLIKAVAKYLMRKLISSERTMGLKKNLEHCRQRLHEGVR</sequence>
<evidence type="ECO:0000256" key="8">
    <source>
        <dbReference type="ARBA" id="ARBA00023170"/>
    </source>
</evidence>
<dbReference type="PROSITE" id="PS51534">
    <property type="entry name" value="SEFIR"/>
    <property type="match status" value="1"/>
</dbReference>
<protein>
    <submittedName>
        <fullName evidence="14">Interleukin 17 receptor E</fullName>
    </submittedName>
</protein>
<evidence type="ECO:0000256" key="4">
    <source>
        <dbReference type="ARBA" id="ARBA00022692"/>
    </source>
</evidence>
<evidence type="ECO:0000256" key="11">
    <source>
        <dbReference type="SAM" id="Phobius"/>
    </source>
</evidence>
<feature type="chain" id="PRO_5033999743" evidence="12">
    <location>
        <begin position="30"/>
        <end position="698"/>
    </location>
</feature>
<keyword evidence="4 11" id="KW-0812">Transmembrane</keyword>